<dbReference type="RefSeq" id="WP_157331429.1">
    <property type="nucleotide sequence ID" value="NZ_JANADL010000101.1"/>
</dbReference>
<proteinExistence type="predicted"/>
<accession>A0A844T8S0</accession>
<dbReference type="Proteomes" id="UP000449969">
    <property type="component" value="Unassembled WGS sequence"/>
</dbReference>
<evidence type="ECO:0000313" key="3">
    <source>
        <dbReference type="Proteomes" id="UP000449969"/>
    </source>
</evidence>
<evidence type="ECO:0000313" key="2">
    <source>
        <dbReference type="EMBL" id="MVT75523.1"/>
    </source>
</evidence>
<evidence type="ECO:0000256" key="1">
    <source>
        <dbReference type="SAM" id="MobiDB-lite"/>
    </source>
</evidence>
<name>A0A844T8S0_9BRAD</name>
<gene>
    <name evidence="2" type="ORF">GPL20_21195</name>
</gene>
<reference evidence="2 3" key="1">
    <citation type="submission" date="2019-12" db="EMBL/GenBank/DDBJ databases">
        <title>Draft genome sequences Bradyrhizobium cajani AMBPC1010, Bradyrhizobium pachyrhizi AMBPC1040 and Bradyrhizobium yuanmingense ALSPC3051, three plant growth promoting strains isolated from nodules of Cajanus cajan L. in Dominican Republic.</title>
        <authorList>
            <person name="Flores-Felix J.D."/>
            <person name="Araujo J."/>
            <person name="Diaz-Alcantara C."/>
            <person name="Gonzalez-Andres F."/>
            <person name="Velazquez E."/>
        </authorList>
    </citation>
    <scope>NUCLEOTIDE SEQUENCE [LARGE SCALE GENOMIC DNA]</scope>
    <source>
        <strain evidence="2 3">1010</strain>
    </source>
</reference>
<dbReference type="OrthoDB" id="8139579at2"/>
<comment type="caution">
    <text evidence="2">The sequence shown here is derived from an EMBL/GenBank/DDBJ whole genome shotgun (WGS) entry which is preliminary data.</text>
</comment>
<sequence>MLQTMAKSDQTFTSQEEPNVGEYHATADELMAIDAAMASIDRGEVASESEVRAVFAKFLRE</sequence>
<feature type="region of interest" description="Disordered" evidence="1">
    <location>
        <begin position="1"/>
        <end position="20"/>
    </location>
</feature>
<keyword evidence="3" id="KW-1185">Reference proteome</keyword>
<protein>
    <submittedName>
        <fullName evidence="2">Uncharacterized protein</fullName>
    </submittedName>
</protein>
<dbReference type="EMBL" id="WQNE01000017">
    <property type="protein sequence ID" value="MVT75523.1"/>
    <property type="molecule type" value="Genomic_DNA"/>
</dbReference>
<organism evidence="2 3">
    <name type="scientific">Bradyrhizobium cajani</name>
    <dbReference type="NCBI Taxonomy" id="1928661"/>
    <lineage>
        <taxon>Bacteria</taxon>
        <taxon>Pseudomonadati</taxon>
        <taxon>Pseudomonadota</taxon>
        <taxon>Alphaproteobacteria</taxon>
        <taxon>Hyphomicrobiales</taxon>
        <taxon>Nitrobacteraceae</taxon>
        <taxon>Bradyrhizobium</taxon>
    </lineage>
</organism>
<feature type="compositionally biased region" description="Polar residues" evidence="1">
    <location>
        <begin position="1"/>
        <end position="17"/>
    </location>
</feature>
<dbReference type="AlphaFoldDB" id="A0A844T8S0"/>